<gene>
    <name evidence="2" type="ORF">I573_01144</name>
</gene>
<dbReference type="Pfam" id="PF02230">
    <property type="entry name" value="Abhydrolase_2"/>
    <property type="match status" value="1"/>
</dbReference>
<dbReference type="GO" id="GO:0016787">
    <property type="term" value="F:hydrolase activity"/>
    <property type="evidence" value="ECO:0007669"/>
    <property type="project" value="InterPro"/>
</dbReference>
<dbReference type="InterPro" id="IPR029058">
    <property type="entry name" value="AB_hydrolase_fold"/>
</dbReference>
<dbReference type="STRING" id="1140003.OMY_02198"/>
<evidence type="ECO:0000313" key="3">
    <source>
        <dbReference type="Proteomes" id="UP000015961"/>
    </source>
</evidence>
<dbReference type="SUPFAM" id="SSF53474">
    <property type="entry name" value="alpha/beta-Hydrolases"/>
    <property type="match status" value="1"/>
</dbReference>
<dbReference type="PATRIC" id="fig|1140003.3.peg.2110"/>
<dbReference type="Gene3D" id="3.40.50.1820">
    <property type="entry name" value="alpha/beta hydrolase"/>
    <property type="match status" value="1"/>
</dbReference>
<dbReference type="InterPro" id="IPR003140">
    <property type="entry name" value="PLipase/COase/thioEstase"/>
</dbReference>
<sequence length="202" mass="22643">MFTYQFRPGKSDAPVLVLLHGTGGDEFSLLPLHEALDSEATVLSIRGNVLENGAPRFFKRLAEGIYDENDLHDQGEKLADFLVTFFKENQLNLQNLVFVGYSNGANIALKLLLDRSDLFKKGILFHPMYPVKQIADQALTQSEVLVTLGTHDPIVPVTESDHVLELLESRKATVTTLWTPSHQLTYAEVEEAKNWLQKITHG</sequence>
<dbReference type="EMBL" id="ASWO01000004">
    <property type="protein sequence ID" value="EOT84243.1"/>
    <property type="molecule type" value="Genomic_DNA"/>
</dbReference>
<protein>
    <recommendedName>
        <fullName evidence="1">Phospholipase/carboxylesterase/thioesterase domain-containing protein</fullName>
    </recommendedName>
</protein>
<evidence type="ECO:0000313" key="2">
    <source>
        <dbReference type="EMBL" id="EOT84243.1"/>
    </source>
</evidence>
<dbReference type="Proteomes" id="UP000015961">
    <property type="component" value="Unassembled WGS sequence"/>
</dbReference>
<dbReference type="RefSeq" id="WP_016186614.1">
    <property type="nucleotide sequence ID" value="NZ_ASWO01000004.1"/>
</dbReference>
<dbReference type="AlphaFoldDB" id="S0KKF8"/>
<dbReference type="eggNOG" id="COG0400">
    <property type="taxonomic scope" value="Bacteria"/>
</dbReference>
<comment type="caution">
    <text evidence="2">The sequence shown here is derived from an EMBL/GenBank/DDBJ whole genome shotgun (WGS) entry which is preliminary data.</text>
</comment>
<reference evidence="2 3" key="1">
    <citation type="submission" date="2013-03" db="EMBL/GenBank/DDBJ databases">
        <title>The Genome Sequence of Enterococcus sulfureus ATCC_49903 (PacBio/Illumina hybrid assembly).</title>
        <authorList>
            <consortium name="The Broad Institute Genomics Platform"/>
            <consortium name="The Broad Institute Genome Sequencing Center for Infectious Disease"/>
            <person name="Earl A."/>
            <person name="Russ C."/>
            <person name="Gilmore M."/>
            <person name="Surin D."/>
            <person name="Walker B."/>
            <person name="Young S."/>
            <person name="Zeng Q."/>
            <person name="Gargeya S."/>
            <person name="Fitzgerald M."/>
            <person name="Haas B."/>
            <person name="Abouelleil A."/>
            <person name="Allen A.W."/>
            <person name="Alvarado L."/>
            <person name="Arachchi H.M."/>
            <person name="Berlin A.M."/>
            <person name="Chapman S.B."/>
            <person name="Gainer-Dewar J."/>
            <person name="Goldberg J."/>
            <person name="Griggs A."/>
            <person name="Gujja S."/>
            <person name="Hansen M."/>
            <person name="Howarth C."/>
            <person name="Imamovic A."/>
            <person name="Ireland A."/>
            <person name="Larimer J."/>
            <person name="McCowan C."/>
            <person name="Murphy C."/>
            <person name="Pearson M."/>
            <person name="Poon T.W."/>
            <person name="Priest M."/>
            <person name="Roberts A."/>
            <person name="Saif S."/>
            <person name="Shea T."/>
            <person name="Sisk P."/>
            <person name="Sykes S."/>
            <person name="Wortman J."/>
            <person name="Nusbaum C."/>
            <person name="Birren B."/>
        </authorList>
    </citation>
    <scope>NUCLEOTIDE SEQUENCE [LARGE SCALE GENOMIC DNA]</scope>
    <source>
        <strain evidence="2 3">ATCC 49903</strain>
    </source>
</reference>
<name>S0KKF8_9ENTE</name>
<organism evidence="2 3">
    <name type="scientific">Enterococcus sulfureus ATCC 49903</name>
    <dbReference type="NCBI Taxonomy" id="1140003"/>
    <lineage>
        <taxon>Bacteria</taxon>
        <taxon>Bacillati</taxon>
        <taxon>Bacillota</taxon>
        <taxon>Bacilli</taxon>
        <taxon>Lactobacillales</taxon>
        <taxon>Enterococcaceae</taxon>
        <taxon>Enterococcus</taxon>
    </lineage>
</organism>
<evidence type="ECO:0000259" key="1">
    <source>
        <dbReference type="Pfam" id="PF02230"/>
    </source>
</evidence>
<proteinExistence type="predicted"/>
<accession>S0KKF8</accession>
<feature type="domain" description="Phospholipase/carboxylesterase/thioesterase" evidence="1">
    <location>
        <begin position="10"/>
        <end position="199"/>
    </location>
</feature>
<keyword evidence="3" id="KW-1185">Reference proteome</keyword>
<dbReference type="OrthoDB" id="9796570at2"/>